<feature type="region of interest" description="Disordered" evidence="1">
    <location>
        <begin position="30"/>
        <end position="68"/>
    </location>
</feature>
<gene>
    <name evidence="3" type="ORF">SAMN05192548_10923</name>
</gene>
<dbReference type="GeneID" id="301982771"/>
<dbReference type="Proteomes" id="UP000184395">
    <property type="component" value="Unassembled WGS sequence"/>
</dbReference>
<reference evidence="3 4" key="1">
    <citation type="submission" date="2016-11" db="EMBL/GenBank/DDBJ databases">
        <authorList>
            <person name="Jaros S."/>
            <person name="Januszkiewicz K."/>
            <person name="Wedrychowicz H."/>
        </authorList>
    </citation>
    <scope>NUCLEOTIDE SEQUENCE [LARGE SCALE GENOMIC DNA]</scope>
    <source>
        <strain evidence="3 4">LMG 20594</strain>
    </source>
</reference>
<keyword evidence="2" id="KW-0812">Transmembrane</keyword>
<organism evidence="3 4">
    <name type="scientific">Paraburkholderia terricola</name>
    <dbReference type="NCBI Taxonomy" id="169427"/>
    <lineage>
        <taxon>Bacteria</taxon>
        <taxon>Pseudomonadati</taxon>
        <taxon>Pseudomonadota</taxon>
        <taxon>Betaproteobacteria</taxon>
        <taxon>Burkholderiales</taxon>
        <taxon>Burkholderiaceae</taxon>
        <taxon>Paraburkholderia</taxon>
    </lineage>
</organism>
<keyword evidence="2" id="KW-1133">Transmembrane helix</keyword>
<feature type="transmembrane region" description="Helical" evidence="2">
    <location>
        <begin position="6"/>
        <end position="27"/>
    </location>
</feature>
<keyword evidence="2" id="KW-0472">Membrane</keyword>
<feature type="compositionally biased region" description="Polar residues" evidence="1">
    <location>
        <begin position="38"/>
        <end position="52"/>
    </location>
</feature>
<evidence type="ECO:0000256" key="2">
    <source>
        <dbReference type="SAM" id="Phobius"/>
    </source>
</evidence>
<dbReference type="EMBL" id="FRAB01000092">
    <property type="protein sequence ID" value="SHL26295.1"/>
    <property type="molecule type" value="Genomic_DNA"/>
</dbReference>
<name>A0A1M6Z790_9BURK</name>
<dbReference type="RefSeq" id="WP_143031972.1">
    <property type="nucleotide sequence ID" value="NZ_CADFGY010000005.1"/>
</dbReference>
<protein>
    <submittedName>
        <fullName evidence="3">Uncharacterized protein</fullName>
    </submittedName>
</protein>
<accession>A0A1M6Z790</accession>
<evidence type="ECO:0000313" key="3">
    <source>
        <dbReference type="EMBL" id="SHL26295.1"/>
    </source>
</evidence>
<evidence type="ECO:0000256" key="1">
    <source>
        <dbReference type="SAM" id="MobiDB-lite"/>
    </source>
</evidence>
<sequence>MGLLNIIGTVIFLAVVALSLLAVFDVLSLKPGSRRGRNGTQKSDSKTPSRSHLTGEEDLAAEKPARRR</sequence>
<proteinExistence type="predicted"/>
<dbReference type="AlphaFoldDB" id="A0A1M6Z790"/>
<evidence type="ECO:0000313" key="4">
    <source>
        <dbReference type="Proteomes" id="UP000184395"/>
    </source>
</evidence>